<dbReference type="AlphaFoldDB" id="A0A840QP39"/>
<name>A0A840QP39_9BACI</name>
<evidence type="ECO:0000313" key="2">
    <source>
        <dbReference type="Proteomes" id="UP000551878"/>
    </source>
</evidence>
<dbReference type="Proteomes" id="UP000551878">
    <property type="component" value="Unassembled WGS sequence"/>
</dbReference>
<keyword evidence="2" id="KW-1185">Reference proteome</keyword>
<gene>
    <name evidence="1" type="ORF">HNQ41_001321</name>
</gene>
<sequence>MNIQFDRPLFGASTKALAVEKGGYDIAEMKRWFRRKEEQEAANNPMYDVNIKVVTANENYEIIQRSVSLREGHHWEVFKDNQFIGDITSARELKTKARVDLKGENLPNLSIEATWRGRGKVTVNGQDSGETKRSGFLVNMKYLIEIENNDVSIDPTLLAGVTYAFWASSE</sequence>
<reference evidence="1 2" key="1">
    <citation type="submission" date="2020-08" db="EMBL/GenBank/DDBJ databases">
        <title>Genomic Encyclopedia of Type Strains, Phase IV (KMG-IV): sequencing the most valuable type-strain genomes for metagenomic binning, comparative biology and taxonomic classification.</title>
        <authorList>
            <person name="Goeker M."/>
        </authorList>
    </citation>
    <scope>NUCLEOTIDE SEQUENCE [LARGE SCALE GENOMIC DNA]</scope>
    <source>
        <strain evidence="1 2">DSM 24696</strain>
    </source>
</reference>
<dbReference type="RefSeq" id="WP_184663613.1">
    <property type="nucleotide sequence ID" value="NZ_JACHHB010000005.1"/>
</dbReference>
<organism evidence="1 2">
    <name type="scientific">Texcoconibacillus texcoconensis</name>
    <dbReference type="NCBI Taxonomy" id="1095777"/>
    <lineage>
        <taxon>Bacteria</taxon>
        <taxon>Bacillati</taxon>
        <taxon>Bacillota</taxon>
        <taxon>Bacilli</taxon>
        <taxon>Bacillales</taxon>
        <taxon>Bacillaceae</taxon>
        <taxon>Texcoconibacillus</taxon>
    </lineage>
</organism>
<accession>A0A840QP39</accession>
<comment type="caution">
    <text evidence="1">The sequence shown here is derived from an EMBL/GenBank/DDBJ whole genome shotgun (WGS) entry which is preliminary data.</text>
</comment>
<evidence type="ECO:0000313" key="1">
    <source>
        <dbReference type="EMBL" id="MBB5173152.1"/>
    </source>
</evidence>
<dbReference type="EMBL" id="JACHHB010000005">
    <property type="protein sequence ID" value="MBB5173152.1"/>
    <property type="molecule type" value="Genomic_DNA"/>
</dbReference>
<protein>
    <submittedName>
        <fullName evidence="1">Uncharacterized protein</fullName>
    </submittedName>
</protein>
<proteinExistence type="predicted"/>